<evidence type="ECO:0000313" key="2">
    <source>
        <dbReference type="Proteomes" id="UP000243745"/>
    </source>
</evidence>
<dbReference type="EMBL" id="FOXF01000001">
    <property type="protein sequence ID" value="SFO96423.1"/>
    <property type="molecule type" value="Genomic_DNA"/>
</dbReference>
<dbReference type="RefSeq" id="WP_031579549.1">
    <property type="nucleotide sequence ID" value="NZ_FOXF01000001.1"/>
</dbReference>
<proteinExistence type="predicted"/>
<sequence>MSSDNIISYAKKRRAVPAKLSEEKGNVERYFSENCVRRNRVNNFFITDEANRNYIKMYLSVDALQSKNIGNY</sequence>
<dbReference type="AlphaFoldDB" id="A0A662ZDT4"/>
<evidence type="ECO:0000313" key="1">
    <source>
        <dbReference type="EMBL" id="SFO96423.1"/>
    </source>
</evidence>
<dbReference type="Proteomes" id="UP000243745">
    <property type="component" value="Unassembled WGS sequence"/>
</dbReference>
<organism evidence="1 2">
    <name type="scientific">Ruminobacter amylophilus</name>
    <dbReference type="NCBI Taxonomy" id="867"/>
    <lineage>
        <taxon>Bacteria</taxon>
        <taxon>Pseudomonadati</taxon>
        <taxon>Pseudomonadota</taxon>
        <taxon>Gammaproteobacteria</taxon>
        <taxon>Aeromonadales</taxon>
        <taxon>Succinivibrionaceae</taxon>
        <taxon>Ruminobacter</taxon>
    </lineage>
</organism>
<accession>A0A662ZDT4</accession>
<protein>
    <submittedName>
        <fullName evidence="1">Uncharacterized protein</fullName>
    </submittedName>
</protein>
<name>A0A662ZDT4_9GAMM</name>
<gene>
    <name evidence="1" type="ORF">SAMN02910344_00021</name>
</gene>
<reference evidence="1 2" key="1">
    <citation type="submission" date="2016-10" db="EMBL/GenBank/DDBJ databases">
        <authorList>
            <person name="Varghese N."/>
            <person name="Submissions S."/>
        </authorList>
    </citation>
    <scope>NUCLEOTIDE SEQUENCE [LARGE SCALE GENOMIC DNA]</scope>
    <source>
        <strain evidence="1 2">DSM 1361</strain>
    </source>
</reference>
<keyword evidence="2" id="KW-1185">Reference proteome</keyword>